<accession>A0A5C5YII4</accession>
<dbReference type="AlphaFoldDB" id="A0A5C5YII4"/>
<keyword evidence="1" id="KW-0808">Transferase</keyword>
<dbReference type="Pfam" id="PF01874">
    <property type="entry name" value="CitG"/>
    <property type="match status" value="1"/>
</dbReference>
<comment type="caution">
    <text evidence="1">The sequence shown here is derived from an EMBL/GenBank/DDBJ whole genome shotgun (WGS) entry which is preliminary data.</text>
</comment>
<dbReference type="PANTHER" id="PTHR42280:SF1">
    <property type="entry name" value="CITG FAMILY PROTEIN"/>
    <property type="match status" value="1"/>
</dbReference>
<dbReference type="OrthoDB" id="8525901at2"/>
<protein>
    <submittedName>
        <fullName evidence="1">ATP:dephospho-CoA triphosphoribosyl transferase</fullName>
    </submittedName>
</protein>
<dbReference type="GO" id="GO:0046917">
    <property type="term" value="F:triphosphoribosyl-dephospho-CoA synthase activity"/>
    <property type="evidence" value="ECO:0007669"/>
    <property type="project" value="InterPro"/>
</dbReference>
<dbReference type="InterPro" id="IPR002736">
    <property type="entry name" value="CitG"/>
</dbReference>
<dbReference type="Gene3D" id="1.10.4200.10">
    <property type="entry name" value="Triphosphoribosyl-dephospho-CoA protein"/>
    <property type="match status" value="1"/>
</dbReference>
<dbReference type="Proteomes" id="UP000318478">
    <property type="component" value="Unassembled WGS sequence"/>
</dbReference>
<dbReference type="RefSeq" id="WP_146589243.1">
    <property type="nucleotide sequence ID" value="NZ_SJPO01000008.1"/>
</dbReference>
<sequence>MSPADPARPGSLGACATLACLWEATAPKPGNVYRGADFADMSYGDFVTAAVAVGQVFDSAADQTVGELTLSAVQAMRAAVAVNTHLGTILLLGPLAKGAGPAGGICGAAAAVARQTTRDDARLAYQAIRLAAPGGMGESAKADLSEQSPAVTLYEAMTLAADRDLVARQHAGGFADVAAVAAQIATLLADGAPLADAIVHAHTAQMAAAADTLIARKCGPGVAAESAARAGRVIDAGPLGSDAYQQQLADLDFWLRSDGHRRNPGATADVVAAALFCLLVEDRLSWPVRFYGAPS</sequence>
<gene>
    <name evidence="1" type="ORF">Pla123a_35000</name>
</gene>
<organism evidence="1 2">
    <name type="scientific">Posidoniimonas polymericola</name>
    <dbReference type="NCBI Taxonomy" id="2528002"/>
    <lineage>
        <taxon>Bacteria</taxon>
        <taxon>Pseudomonadati</taxon>
        <taxon>Planctomycetota</taxon>
        <taxon>Planctomycetia</taxon>
        <taxon>Pirellulales</taxon>
        <taxon>Lacipirellulaceae</taxon>
        <taxon>Posidoniimonas</taxon>
    </lineage>
</organism>
<name>A0A5C5YII4_9BACT</name>
<dbReference type="EMBL" id="SJPO01000008">
    <property type="protein sequence ID" value="TWT74676.1"/>
    <property type="molecule type" value="Genomic_DNA"/>
</dbReference>
<evidence type="ECO:0000313" key="1">
    <source>
        <dbReference type="EMBL" id="TWT74676.1"/>
    </source>
</evidence>
<proteinExistence type="predicted"/>
<keyword evidence="2" id="KW-1185">Reference proteome</keyword>
<dbReference type="GO" id="GO:0005524">
    <property type="term" value="F:ATP binding"/>
    <property type="evidence" value="ECO:0007669"/>
    <property type="project" value="InterPro"/>
</dbReference>
<evidence type="ECO:0000313" key="2">
    <source>
        <dbReference type="Proteomes" id="UP000318478"/>
    </source>
</evidence>
<reference evidence="1 2" key="1">
    <citation type="submission" date="2019-02" db="EMBL/GenBank/DDBJ databases">
        <title>Deep-cultivation of Planctomycetes and their phenomic and genomic characterization uncovers novel biology.</title>
        <authorList>
            <person name="Wiegand S."/>
            <person name="Jogler M."/>
            <person name="Boedeker C."/>
            <person name="Pinto D."/>
            <person name="Vollmers J."/>
            <person name="Rivas-Marin E."/>
            <person name="Kohn T."/>
            <person name="Peeters S.H."/>
            <person name="Heuer A."/>
            <person name="Rast P."/>
            <person name="Oberbeckmann S."/>
            <person name="Bunk B."/>
            <person name="Jeske O."/>
            <person name="Meyerdierks A."/>
            <person name="Storesund J.E."/>
            <person name="Kallscheuer N."/>
            <person name="Luecker S."/>
            <person name="Lage O.M."/>
            <person name="Pohl T."/>
            <person name="Merkel B.J."/>
            <person name="Hornburger P."/>
            <person name="Mueller R.-W."/>
            <person name="Bruemmer F."/>
            <person name="Labrenz M."/>
            <person name="Spormann A.M."/>
            <person name="Op Den Camp H."/>
            <person name="Overmann J."/>
            <person name="Amann R."/>
            <person name="Jetten M.S.M."/>
            <person name="Mascher T."/>
            <person name="Medema M.H."/>
            <person name="Devos D.P."/>
            <person name="Kaster A.-K."/>
            <person name="Ovreas L."/>
            <person name="Rohde M."/>
            <person name="Galperin M.Y."/>
            <person name="Jogler C."/>
        </authorList>
    </citation>
    <scope>NUCLEOTIDE SEQUENCE [LARGE SCALE GENOMIC DNA]</scope>
    <source>
        <strain evidence="1 2">Pla123a</strain>
    </source>
</reference>
<dbReference type="PANTHER" id="PTHR42280">
    <property type="entry name" value="CITG FAMILY PROTEIN"/>
    <property type="match status" value="1"/>
</dbReference>